<feature type="transmembrane region" description="Helical" evidence="1">
    <location>
        <begin position="82"/>
        <end position="100"/>
    </location>
</feature>
<keyword evidence="1" id="KW-0812">Transmembrane</keyword>
<dbReference type="RefSeq" id="WP_010839297.1">
    <property type="nucleotide sequence ID" value="NZ_QRCM01000001.1"/>
</dbReference>
<protein>
    <recommendedName>
        <fullName evidence="4">GAP family protein</fullName>
    </recommendedName>
</protein>
<organism evidence="2 3">
    <name type="scientific">Rhodococcus rhodnii</name>
    <dbReference type="NCBI Taxonomy" id="38312"/>
    <lineage>
        <taxon>Bacteria</taxon>
        <taxon>Bacillati</taxon>
        <taxon>Actinomycetota</taxon>
        <taxon>Actinomycetes</taxon>
        <taxon>Mycobacteriales</taxon>
        <taxon>Nocardiaceae</taxon>
        <taxon>Rhodococcus</taxon>
    </lineage>
</organism>
<dbReference type="Proteomes" id="UP000471120">
    <property type="component" value="Unassembled WGS sequence"/>
</dbReference>
<dbReference type="Pfam" id="PF11139">
    <property type="entry name" value="SfLAP"/>
    <property type="match status" value="1"/>
</dbReference>
<evidence type="ECO:0000313" key="3">
    <source>
        <dbReference type="Proteomes" id="UP000471120"/>
    </source>
</evidence>
<evidence type="ECO:0000256" key="1">
    <source>
        <dbReference type="SAM" id="Phobius"/>
    </source>
</evidence>
<dbReference type="AlphaFoldDB" id="A0A6P2CIB8"/>
<keyword evidence="1" id="KW-0472">Membrane</keyword>
<evidence type="ECO:0000313" key="2">
    <source>
        <dbReference type="EMBL" id="TXG92577.1"/>
    </source>
</evidence>
<feature type="transmembrane region" description="Helical" evidence="1">
    <location>
        <begin position="197"/>
        <end position="219"/>
    </location>
</feature>
<feature type="transmembrane region" description="Helical" evidence="1">
    <location>
        <begin position="121"/>
        <end position="146"/>
    </location>
</feature>
<feature type="transmembrane region" description="Helical" evidence="1">
    <location>
        <begin position="6"/>
        <end position="30"/>
    </location>
</feature>
<accession>A0A6P2CIB8</accession>
<dbReference type="EMBL" id="QRCM01000001">
    <property type="protein sequence ID" value="TXG92577.1"/>
    <property type="molecule type" value="Genomic_DNA"/>
</dbReference>
<gene>
    <name evidence="2" type="ORF">DW322_10115</name>
</gene>
<dbReference type="InterPro" id="IPR021315">
    <property type="entry name" value="Gap/Sap"/>
</dbReference>
<comment type="caution">
    <text evidence="2">The sequence shown here is derived from an EMBL/GenBank/DDBJ whole genome shotgun (WGS) entry which is preliminary data.</text>
</comment>
<proteinExistence type="predicted"/>
<feature type="transmembrane region" description="Helical" evidence="1">
    <location>
        <begin position="152"/>
        <end position="176"/>
    </location>
</feature>
<name>A0A6P2CIB8_9NOCA</name>
<reference evidence="2 3" key="1">
    <citation type="submission" date="2018-07" db="EMBL/GenBank/DDBJ databases">
        <title>Genome sequence of Rhodococcus rhodnii ATCC 35071 from Rhodnius prolixus.</title>
        <authorList>
            <person name="Patel V."/>
            <person name="Vogel K.J."/>
        </authorList>
    </citation>
    <scope>NUCLEOTIDE SEQUENCE [LARGE SCALE GENOMIC DNA]</scope>
    <source>
        <strain evidence="2 3">ATCC 35071</strain>
    </source>
</reference>
<keyword evidence="1" id="KW-1133">Transmembrane helix</keyword>
<evidence type="ECO:0008006" key="4">
    <source>
        <dbReference type="Google" id="ProtNLM"/>
    </source>
</evidence>
<feature type="transmembrane region" description="Helical" evidence="1">
    <location>
        <begin position="42"/>
        <end position="62"/>
    </location>
</feature>
<sequence length="225" mass="24147">MIALLLALLGFAVLDSLDVLLVGVTTAVVFDARLRRRSPVPGGLAFVAGVFLSTTTFGILTVLGIDWLTTWLDFELTAATRYRGELAIGLVLLVLALIPARNQKAPPWAEKLRSKPAVLGAAGAVIGIIQAPTALPYLAGLAMIAAQHPLPAAWPVIVVVYCAIALIPPLLVLALATRNSRRSRRRYLRIVRLLTRWGPLAVRVIFFVVGAGLVVDALIHHSDVF</sequence>